<keyword evidence="2" id="KW-1015">Disulfide bond</keyword>
<dbReference type="PANTHER" id="PTHR32444">
    <property type="entry name" value="BULB-TYPE LECTIN DOMAIN-CONTAINING PROTEIN"/>
    <property type="match status" value="1"/>
</dbReference>
<feature type="signal peptide" evidence="3">
    <location>
        <begin position="1"/>
        <end position="26"/>
    </location>
</feature>
<sequence>MLVVYSILLFILGTFVVLDTIIPSQSIKDEETLESAGGTFELAFFSPGNSTRRYLGIRAGSWNGIRFTGTPRLNPNQGFLYRFELNKDEVYYEVDDQGPLISRLSIKQSGFIQHLVRSTQSKFWPTVYDAPEYQCEIYSVSGAHAACRSDSSSSVCACLDGFEPKSPEEWSMSNWSKGCLRMTELSCEKTMNSGTILG</sequence>
<comment type="caution">
    <text evidence="5">The sequence shown here is derived from an EMBL/GenBank/DDBJ whole genome shotgun (WGS) entry which is preliminary data.</text>
</comment>
<dbReference type="Pfam" id="PF00954">
    <property type="entry name" value="S_locus_glycop"/>
    <property type="match status" value="1"/>
</dbReference>
<proteinExistence type="predicted"/>
<keyword evidence="1 3" id="KW-0732">Signal</keyword>
<dbReference type="EMBL" id="JANJYI010000008">
    <property type="protein sequence ID" value="KAK2640432.1"/>
    <property type="molecule type" value="Genomic_DNA"/>
</dbReference>
<dbReference type="GO" id="GO:0048544">
    <property type="term" value="P:recognition of pollen"/>
    <property type="evidence" value="ECO:0007669"/>
    <property type="project" value="InterPro"/>
</dbReference>
<evidence type="ECO:0000256" key="1">
    <source>
        <dbReference type="ARBA" id="ARBA00022729"/>
    </source>
</evidence>
<organism evidence="5 6">
    <name type="scientific">Dipteronia dyeriana</name>
    <dbReference type="NCBI Taxonomy" id="168575"/>
    <lineage>
        <taxon>Eukaryota</taxon>
        <taxon>Viridiplantae</taxon>
        <taxon>Streptophyta</taxon>
        <taxon>Embryophyta</taxon>
        <taxon>Tracheophyta</taxon>
        <taxon>Spermatophyta</taxon>
        <taxon>Magnoliopsida</taxon>
        <taxon>eudicotyledons</taxon>
        <taxon>Gunneridae</taxon>
        <taxon>Pentapetalae</taxon>
        <taxon>rosids</taxon>
        <taxon>malvids</taxon>
        <taxon>Sapindales</taxon>
        <taxon>Sapindaceae</taxon>
        <taxon>Hippocastanoideae</taxon>
        <taxon>Acereae</taxon>
        <taxon>Dipteronia</taxon>
    </lineage>
</organism>
<protein>
    <recommendedName>
        <fullName evidence="4">S-locus glycoprotein domain-containing protein</fullName>
    </recommendedName>
</protein>
<evidence type="ECO:0000313" key="6">
    <source>
        <dbReference type="Proteomes" id="UP001280121"/>
    </source>
</evidence>
<keyword evidence="6" id="KW-1185">Reference proteome</keyword>
<evidence type="ECO:0000313" key="5">
    <source>
        <dbReference type="EMBL" id="KAK2640432.1"/>
    </source>
</evidence>
<accession>A0AAD9TQM1</accession>
<evidence type="ECO:0000256" key="2">
    <source>
        <dbReference type="ARBA" id="ARBA00023157"/>
    </source>
</evidence>
<reference evidence="5" key="1">
    <citation type="journal article" date="2023" name="Plant J.">
        <title>Genome sequences and population genomics provide insights into the demographic history, inbreeding, and mutation load of two 'living fossil' tree species of Dipteronia.</title>
        <authorList>
            <person name="Feng Y."/>
            <person name="Comes H.P."/>
            <person name="Chen J."/>
            <person name="Zhu S."/>
            <person name="Lu R."/>
            <person name="Zhang X."/>
            <person name="Li P."/>
            <person name="Qiu J."/>
            <person name="Olsen K.M."/>
            <person name="Qiu Y."/>
        </authorList>
    </citation>
    <scope>NUCLEOTIDE SEQUENCE</scope>
    <source>
        <strain evidence="5">KIB01</strain>
    </source>
</reference>
<dbReference type="InterPro" id="IPR000858">
    <property type="entry name" value="S_locus_glycoprot_dom"/>
</dbReference>
<evidence type="ECO:0000256" key="3">
    <source>
        <dbReference type="SAM" id="SignalP"/>
    </source>
</evidence>
<feature type="domain" description="S-locus glycoprotein" evidence="4">
    <location>
        <begin position="58"/>
        <end position="166"/>
    </location>
</feature>
<gene>
    <name evidence="5" type="ORF">Ddye_028227</name>
</gene>
<dbReference type="PANTHER" id="PTHR32444:SF183">
    <property type="entry name" value="APPLE DOMAIN-CONTAINING PROTEIN"/>
    <property type="match status" value="1"/>
</dbReference>
<feature type="chain" id="PRO_5042242653" description="S-locus glycoprotein domain-containing protein" evidence="3">
    <location>
        <begin position="27"/>
        <end position="198"/>
    </location>
</feature>
<dbReference type="AlphaFoldDB" id="A0AAD9TQM1"/>
<name>A0AAD9TQM1_9ROSI</name>
<evidence type="ECO:0000259" key="4">
    <source>
        <dbReference type="Pfam" id="PF00954"/>
    </source>
</evidence>
<dbReference type="Proteomes" id="UP001280121">
    <property type="component" value="Unassembled WGS sequence"/>
</dbReference>